<dbReference type="Proteomes" id="UP000750502">
    <property type="component" value="Unassembled WGS sequence"/>
</dbReference>
<reference evidence="1" key="2">
    <citation type="submission" date="2020-10" db="EMBL/GenBank/DDBJ databases">
        <authorList>
            <person name="Peck L.D."/>
            <person name="Nowell R.W."/>
            <person name="Flood J."/>
            <person name="Ryan M.J."/>
            <person name="Barraclough T.G."/>
        </authorList>
    </citation>
    <scope>NUCLEOTIDE SEQUENCE</scope>
    <source>
        <strain evidence="1">IMI 127659i</strain>
    </source>
</reference>
<dbReference type="AlphaFoldDB" id="A0A9P7HZ02"/>
<evidence type="ECO:0000313" key="1">
    <source>
        <dbReference type="EMBL" id="KAG5764671.1"/>
    </source>
</evidence>
<name>A0A9P7HZ02_9HYPO</name>
<sequence length="92" mass="10430">MSGDRYIEKLVILDHEKHIISYLFEEPLQFPATGLYGKQELESIAPGKTLLTWISDAESFDEDLKDTMYGLIQLCIAGLVELLEKRQIGVSN</sequence>
<evidence type="ECO:0000313" key="2">
    <source>
        <dbReference type="Proteomes" id="UP000750502"/>
    </source>
</evidence>
<dbReference type="EMBL" id="JADFTT010000236">
    <property type="protein sequence ID" value="KAG5764671.1"/>
    <property type="molecule type" value="Genomic_DNA"/>
</dbReference>
<gene>
    <name evidence="1" type="ORF">H9Q72_007223</name>
</gene>
<keyword evidence="2" id="KW-1185">Reference proteome</keyword>
<dbReference type="OrthoDB" id="4436220at2759"/>
<dbReference type="Gene3D" id="3.30.530.20">
    <property type="match status" value="1"/>
</dbReference>
<dbReference type="InterPro" id="IPR023393">
    <property type="entry name" value="START-like_dom_sf"/>
</dbReference>
<accession>A0A9P7HZ02</accession>
<reference evidence="1" key="1">
    <citation type="journal article" date="2020" name="bioRxiv">
        <title>Historical genomics reveals the evolutionary mechanisms behind multiple outbreaks of the host-specific coffee wilt pathogen Fusarium xylarioides.</title>
        <authorList>
            <person name="Peck D."/>
            <person name="Nowell R.W."/>
            <person name="Flood J."/>
            <person name="Ryan M.J."/>
            <person name="Barraclough T.G."/>
        </authorList>
    </citation>
    <scope>NUCLEOTIDE SEQUENCE</scope>
    <source>
        <strain evidence="1">IMI 127659i</strain>
    </source>
</reference>
<proteinExistence type="predicted"/>
<organism evidence="1 2">
    <name type="scientific">Fusarium xylarioides</name>
    <dbReference type="NCBI Taxonomy" id="221167"/>
    <lineage>
        <taxon>Eukaryota</taxon>
        <taxon>Fungi</taxon>
        <taxon>Dikarya</taxon>
        <taxon>Ascomycota</taxon>
        <taxon>Pezizomycotina</taxon>
        <taxon>Sordariomycetes</taxon>
        <taxon>Hypocreomycetidae</taxon>
        <taxon>Hypocreales</taxon>
        <taxon>Nectriaceae</taxon>
        <taxon>Fusarium</taxon>
        <taxon>Fusarium fujikuroi species complex</taxon>
    </lineage>
</organism>
<protein>
    <submittedName>
        <fullName evidence="1">Uncharacterized protein</fullName>
    </submittedName>
</protein>
<comment type="caution">
    <text evidence="1">The sequence shown here is derived from an EMBL/GenBank/DDBJ whole genome shotgun (WGS) entry which is preliminary data.</text>
</comment>
<dbReference type="SUPFAM" id="SSF55961">
    <property type="entry name" value="Bet v1-like"/>
    <property type="match status" value="1"/>
</dbReference>